<feature type="non-terminal residue" evidence="1">
    <location>
        <position position="1"/>
    </location>
</feature>
<dbReference type="AlphaFoldDB" id="A0A9N9NKI0"/>
<accession>A0A9N9NKI0</accession>
<sequence>WYSDDSEDKSEDGSNDEKRIVEAIRIKQRGSESAVNNDQETINEVEEKNWNLKCVEGGELFIEPKLEDDNKLVFDREKLITSNDKSLNQTKKELINMAERGRKYGNKRSAKRDYDDKMTGDRVVENGLNEQPDFGCSYQNEDMIIGGINKFSLIEQMCNVWNNVPIRSVYDCKKA</sequence>
<protein>
    <submittedName>
        <fullName evidence="1">3777_t:CDS:1</fullName>
    </submittedName>
</protein>
<dbReference type="Proteomes" id="UP000789405">
    <property type="component" value="Unassembled WGS sequence"/>
</dbReference>
<evidence type="ECO:0000313" key="1">
    <source>
        <dbReference type="EMBL" id="CAG8737923.1"/>
    </source>
</evidence>
<gene>
    <name evidence="1" type="ORF">DERYTH_LOCUS15728</name>
</gene>
<evidence type="ECO:0000313" key="2">
    <source>
        <dbReference type="Proteomes" id="UP000789405"/>
    </source>
</evidence>
<reference evidence="1" key="1">
    <citation type="submission" date="2021-06" db="EMBL/GenBank/DDBJ databases">
        <authorList>
            <person name="Kallberg Y."/>
            <person name="Tangrot J."/>
            <person name="Rosling A."/>
        </authorList>
    </citation>
    <scope>NUCLEOTIDE SEQUENCE</scope>
    <source>
        <strain evidence="1">MA453B</strain>
    </source>
</reference>
<organism evidence="1 2">
    <name type="scientific">Dentiscutata erythropus</name>
    <dbReference type="NCBI Taxonomy" id="1348616"/>
    <lineage>
        <taxon>Eukaryota</taxon>
        <taxon>Fungi</taxon>
        <taxon>Fungi incertae sedis</taxon>
        <taxon>Mucoromycota</taxon>
        <taxon>Glomeromycotina</taxon>
        <taxon>Glomeromycetes</taxon>
        <taxon>Diversisporales</taxon>
        <taxon>Gigasporaceae</taxon>
        <taxon>Dentiscutata</taxon>
    </lineage>
</organism>
<name>A0A9N9NKI0_9GLOM</name>
<comment type="caution">
    <text evidence="1">The sequence shown here is derived from an EMBL/GenBank/DDBJ whole genome shotgun (WGS) entry which is preliminary data.</text>
</comment>
<proteinExistence type="predicted"/>
<dbReference type="EMBL" id="CAJVPY010013010">
    <property type="protein sequence ID" value="CAG8737923.1"/>
    <property type="molecule type" value="Genomic_DNA"/>
</dbReference>
<keyword evidence="2" id="KW-1185">Reference proteome</keyword>